<dbReference type="Gene3D" id="1.10.10.690">
    <property type="entry name" value="YidB-like"/>
    <property type="match status" value="1"/>
</dbReference>
<evidence type="ECO:0008006" key="4">
    <source>
        <dbReference type="Google" id="ProtNLM"/>
    </source>
</evidence>
<name>A0A327KKR8_9BRAD</name>
<accession>A0A327KKR8</accession>
<gene>
    <name evidence="2" type="ORF">CH338_11865</name>
</gene>
<dbReference type="AlphaFoldDB" id="A0A327KKR8"/>
<feature type="region of interest" description="Disordered" evidence="1">
    <location>
        <begin position="149"/>
        <end position="194"/>
    </location>
</feature>
<evidence type="ECO:0000313" key="2">
    <source>
        <dbReference type="EMBL" id="RAI38696.1"/>
    </source>
</evidence>
<dbReference type="EMBL" id="NPEU01000112">
    <property type="protein sequence ID" value="RAI38696.1"/>
    <property type="molecule type" value="Genomic_DNA"/>
</dbReference>
<protein>
    <recommendedName>
        <fullName evidence="4">DUF937 domain-containing protein</fullName>
    </recommendedName>
</protein>
<dbReference type="Proteomes" id="UP000248863">
    <property type="component" value="Unassembled WGS sequence"/>
</dbReference>
<organism evidence="2 3">
    <name type="scientific">Rhodoplanes elegans</name>
    <dbReference type="NCBI Taxonomy" id="29408"/>
    <lineage>
        <taxon>Bacteria</taxon>
        <taxon>Pseudomonadati</taxon>
        <taxon>Pseudomonadota</taxon>
        <taxon>Alphaproteobacteria</taxon>
        <taxon>Hyphomicrobiales</taxon>
        <taxon>Nitrobacteraceae</taxon>
        <taxon>Rhodoplanes</taxon>
    </lineage>
</organism>
<sequence length="194" mass="20610">MPPDVTVPAGRRSGWNALEPQDTSDIQRHVGKFKDTSEDPMGLLDSLIAGAVQGAFRQLDTPALPSILSQILGRTDLGGFGGLLDALRRGGLDREVGSWLGQGANMDVSPDRLRHALGDRELGQMSQQAGLSIEDLLAVLAQHLPQTVDRMSPHGRLEDDPLEVNPDDGGRGFGGEDDGGSLSDQAGLDDIGRR</sequence>
<dbReference type="InterPro" id="IPR045372">
    <property type="entry name" value="YidB"/>
</dbReference>
<reference evidence="2 3" key="1">
    <citation type="submission" date="2017-07" db="EMBL/GenBank/DDBJ databases">
        <title>Draft Genome Sequences of Select Purple Nonsulfur Bacteria.</title>
        <authorList>
            <person name="Lasarre B."/>
            <person name="Mckinlay J.B."/>
        </authorList>
    </citation>
    <scope>NUCLEOTIDE SEQUENCE [LARGE SCALE GENOMIC DNA]</scope>
    <source>
        <strain evidence="2 3">DSM 11907</strain>
    </source>
</reference>
<evidence type="ECO:0000256" key="1">
    <source>
        <dbReference type="SAM" id="MobiDB-lite"/>
    </source>
</evidence>
<evidence type="ECO:0000313" key="3">
    <source>
        <dbReference type="Proteomes" id="UP000248863"/>
    </source>
</evidence>
<proteinExistence type="predicted"/>
<dbReference type="Pfam" id="PF20159">
    <property type="entry name" value="YidB"/>
    <property type="match status" value="1"/>
</dbReference>
<dbReference type="SUPFAM" id="SSF140804">
    <property type="entry name" value="YidB-like"/>
    <property type="match status" value="1"/>
</dbReference>
<dbReference type="InterPro" id="IPR027405">
    <property type="entry name" value="YidB-like"/>
</dbReference>
<comment type="caution">
    <text evidence="2">The sequence shown here is derived from an EMBL/GenBank/DDBJ whole genome shotgun (WGS) entry which is preliminary data.</text>
</comment>
<dbReference type="OrthoDB" id="4235777at2"/>
<keyword evidence="3" id="KW-1185">Reference proteome</keyword>